<name>A0A6J5L6I1_9CAUD</name>
<reference evidence="2" key="1">
    <citation type="submission" date="2020-04" db="EMBL/GenBank/DDBJ databases">
        <authorList>
            <person name="Chiriac C."/>
            <person name="Salcher M."/>
            <person name="Ghai R."/>
            <person name="Kavagutti S V."/>
        </authorList>
    </citation>
    <scope>NUCLEOTIDE SEQUENCE</scope>
</reference>
<feature type="region of interest" description="Disordered" evidence="1">
    <location>
        <begin position="115"/>
        <end position="162"/>
    </location>
</feature>
<evidence type="ECO:0000256" key="1">
    <source>
        <dbReference type="SAM" id="MobiDB-lite"/>
    </source>
</evidence>
<gene>
    <name evidence="2" type="ORF">UFOVP100_19</name>
</gene>
<feature type="compositionally biased region" description="Acidic residues" evidence="1">
    <location>
        <begin position="153"/>
        <end position="162"/>
    </location>
</feature>
<feature type="compositionally biased region" description="Basic and acidic residues" evidence="1">
    <location>
        <begin position="128"/>
        <end position="152"/>
    </location>
</feature>
<protein>
    <submittedName>
        <fullName evidence="2">Uncharacterized protein</fullName>
    </submittedName>
</protein>
<sequence>MFAYEILTEQEAIEERFNLLKEGIYDAIVVASIDKVSSSGNPMLDMTLQVFDANGKSRDVRDFLVFTKAMMWKIIHFSDSAGLLTQYMSGKLCSEVAVGNRVQVKISVEEGGEIPQDKLKGKPVGSKYPDKNKVEDYIKKSDQKPLEQKVEDDPFADDDIAF</sequence>
<dbReference type="EMBL" id="LR796229">
    <property type="protein sequence ID" value="CAB4128250.1"/>
    <property type="molecule type" value="Genomic_DNA"/>
</dbReference>
<proteinExistence type="predicted"/>
<evidence type="ECO:0000313" key="2">
    <source>
        <dbReference type="EMBL" id="CAB4128250.1"/>
    </source>
</evidence>
<accession>A0A6J5L6I1</accession>
<dbReference type="Pfam" id="PF05037">
    <property type="entry name" value="DUF669"/>
    <property type="match status" value="1"/>
</dbReference>
<dbReference type="InterPro" id="IPR007731">
    <property type="entry name" value="DUF669"/>
</dbReference>
<organism evidence="2">
    <name type="scientific">uncultured Caudovirales phage</name>
    <dbReference type="NCBI Taxonomy" id="2100421"/>
    <lineage>
        <taxon>Viruses</taxon>
        <taxon>Duplodnaviria</taxon>
        <taxon>Heunggongvirae</taxon>
        <taxon>Uroviricota</taxon>
        <taxon>Caudoviricetes</taxon>
        <taxon>Peduoviridae</taxon>
        <taxon>Maltschvirus</taxon>
        <taxon>Maltschvirus maltsch</taxon>
    </lineage>
</organism>